<evidence type="ECO:0000313" key="2">
    <source>
        <dbReference type="EMBL" id="AXG74756.1"/>
    </source>
</evidence>
<reference evidence="2 3" key="1">
    <citation type="submission" date="2018-07" db="EMBL/GenBank/DDBJ databases">
        <title>Complete genome sequence of Flavobacterium arcticum type strain SM1502T.</title>
        <authorList>
            <person name="Li Y."/>
            <person name="Li D.-D."/>
        </authorList>
    </citation>
    <scope>NUCLEOTIDE SEQUENCE [LARGE SCALE GENOMIC DNA]</scope>
    <source>
        <strain evidence="2 3">SM1502</strain>
    </source>
</reference>
<evidence type="ECO:0000256" key="1">
    <source>
        <dbReference type="SAM" id="Phobius"/>
    </source>
</evidence>
<feature type="transmembrane region" description="Helical" evidence="1">
    <location>
        <begin position="120"/>
        <end position="142"/>
    </location>
</feature>
<evidence type="ECO:0000313" key="3">
    <source>
        <dbReference type="Proteomes" id="UP000253951"/>
    </source>
</evidence>
<keyword evidence="1" id="KW-0812">Transmembrane</keyword>
<sequence length="147" mass="17515">MSKKKNIRFSLIVLGALLVPFLISKRVELREYDYYKGKITTIDVVRVKVGGAGRYRGGYDYIYQPTVQYIRDNDTISFTEHRKNLFGILHEVGDKVEVAEEKYNRENARIYSFWYFLETYQIFLILLPWALISSIHRFIYILRDSKK</sequence>
<dbReference type="KEGG" id="fat:DVK85_11150"/>
<protein>
    <recommendedName>
        <fullName evidence="4">DUF3592 domain-containing protein</fullName>
    </recommendedName>
</protein>
<dbReference type="RefSeq" id="WP_114678514.1">
    <property type="nucleotide sequence ID" value="NZ_CP031188.1"/>
</dbReference>
<keyword evidence="1" id="KW-1133">Transmembrane helix</keyword>
<evidence type="ECO:0008006" key="4">
    <source>
        <dbReference type="Google" id="ProtNLM"/>
    </source>
</evidence>
<keyword evidence="3" id="KW-1185">Reference proteome</keyword>
<keyword evidence="1" id="KW-0472">Membrane</keyword>
<organism evidence="2 3">
    <name type="scientific">Flavobacterium arcticum</name>
    <dbReference type="NCBI Taxonomy" id="1784713"/>
    <lineage>
        <taxon>Bacteria</taxon>
        <taxon>Pseudomonadati</taxon>
        <taxon>Bacteroidota</taxon>
        <taxon>Flavobacteriia</taxon>
        <taxon>Flavobacteriales</taxon>
        <taxon>Flavobacteriaceae</taxon>
        <taxon>Flavobacterium</taxon>
    </lineage>
</organism>
<proteinExistence type="predicted"/>
<accession>A0A345HDU6</accession>
<gene>
    <name evidence="2" type="ORF">DVK85_11150</name>
</gene>
<dbReference type="AlphaFoldDB" id="A0A345HDU6"/>
<dbReference type="Proteomes" id="UP000253951">
    <property type="component" value="Chromosome"/>
</dbReference>
<dbReference type="EMBL" id="CP031188">
    <property type="protein sequence ID" value="AXG74756.1"/>
    <property type="molecule type" value="Genomic_DNA"/>
</dbReference>
<name>A0A345HDU6_9FLAO</name>